<organism evidence="3 4">
    <name type="scientific">Candidatus Gemmiger excrementipullorum</name>
    <dbReference type="NCBI Taxonomy" id="2838610"/>
    <lineage>
        <taxon>Bacteria</taxon>
        <taxon>Bacillati</taxon>
        <taxon>Bacillota</taxon>
        <taxon>Clostridia</taxon>
        <taxon>Eubacteriales</taxon>
        <taxon>Gemmiger</taxon>
    </lineage>
</organism>
<evidence type="ECO:0000313" key="4">
    <source>
        <dbReference type="Proteomes" id="UP000886751"/>
    </source>
</evidence>
<keyword evidence="2" id="KW-1133">Transmembrane helix</keyword>
<gene>
    <name evidence="3" type="ORF">H9846_04525</name>
</gene>
<feature type="transmembrane region" description="Helical" evidence="2">
    <location>
        <begin position="39"/>
        <end position="58"/>
    </location>
</feature>
<reference evidence="3" key="1">
    <citation type="journal article" date="2021" name="PeerJ">
        <title>Extensive microbial diversity within the chicken gut microbiome revealed by metagenomics and culture.</title>
        <authorList>
            <person name="Gilroy R."/>
            <person name="Ravi A."/>
            <person name="Getino M."/>
            <person name="Pursley I."/>
            <person name="Horton D.L."/>
            <person name="Alikhan N.F."/>
            <person name="Baker D."/>
            <person name="Gharbi K."/>
            <person name="Hall N."/>
            <person name="Watson M."/>
            <person name="Adriaenssens E.M."/>
            <person name="Foster-Nyarko E."/>
            <person name="Jarju S."/>
            <person name="Secka A."/>
            <person name="Antonio M."/>
            <person name="Oren A."/>
            <person name="Chaudhuri R.R."/>
            <person name="La Ragione R."/>
            <person name="Hildebrand F."/>
            <person name="Pallen M.J."/>
        </authorList>
    </citation>
    <scope>NUCLEOTIDE SEQUENCE</scope>
    <source>
        <strain evidence="3">ChiHecec2B26-7398</strain>
    </source>
</reference>
<keyword evidence="2" id="KW-0472">Membrane</keyword>
<dbReference type="AlphaFoldDB" id="A0A9D2BV89"/>
<comment type="caution">
    <text evidence="3">The sequence shown here is derived from an EMBL/GenBank/DDBJ whole genome shotgun (WGS) entry which is preliminary data.</text>
</comment>
<evidence type="ECO:0000313" key="3">
    <source>
        <dbReference type="EMBL" id="HIX94704.1"/>
    </source>
</evidence>
<accession>A0A9D2BV89</accession>
<dbReference type="EMBL" id="DXEI01000071">
    <property type="protein sequence ID" value="HIX94704.1"/>
    <property type="molecule type" value="Genomic_DNA"/>
</dbReference>
<feature type="region of interest" description="Disordered" evidence="1">
    <location>
        <begin position="1"/>
        <end position="33"/>
    </location>
</feature>
<evidence type="ECO:0000256" key="1">
    <source>
        <dbReference type="SAM" id="MobiDB-lite"/>
    </source>
</evidence>
<dbReference type="Proteomes" id="UP000886751">
    <property type="component" value="Unassembled WGS sequence"/>
</dbReference>
<feature type="compositionally biased region" description="Pro residues" evidence="1">
    <location>
        <begin position="16"/>
        <end position="26"/>
    </location>
</feature>
<name>A0A9D2BV89_9FIRM</name>
<sequence length="65" mass="7143">MKRTQRKGQTPAAHDPQPPHAAPGPDPKQQEQDVPSEEVYIFLIVGGLVLACVVLVAIQQMLMRL</sequence>
<protein>
    <submittedName>
        <fullName evidence="3">Uncharacterized protein</fullName>
    </submittedName>
</protein>
<evidence type="ECO:0000256" key="2">
    <source>
        <dbReference type="SAM" id="Phobius"/>
    </source>
</evidence>
<proteinExistence type="predicted"/>
<keyword evidence="2" id="KW-0812">Transmembrane</keyword>
<reference evidence="3" key="2">
    <citation type="submission" date="2021-04" db="EMBL/GenBank/DDBJ databases">
        <authorList>
            <person name="Gilroy R."/>
        </authorList>
    </citation>
    <scope>NUCLEOTIDE SEQUENCE</scope>
    <source>
        <strain evidence="3">ChiHecec2B26-7398</strain>
    </source>
</reference>